<proteinExistence type="predicted"/>
<dbReference type="InterPro" id="IPR036179">
    <property type="entry name" value="Ig-like_dom_sf"/>
</dbReference>
<feature type="signal peptide" evidence="1">
    <location>
        <begin position="1"/>
        <end position="18"/>
    </location>
</feature>
<evidence type="ECO:0000313" key="3">
    <source>
        <dbReference type="Ensembl" id="ENSACIP00000007821.1"/>
    </source>
</evidence>
<name>A0A3Q0RB55_AMPCI</name>
<reference evidence="3" key="1">
    <citation type="submission" date="2025-08" db="UniProtKB">
        <authorList>
            <consortium name="Ensembl"/>
        </authorList>
    </citation>
    <scope>IDENTIFICATION</scope>
</reference>
<evidence type="ECO:0000313" key="4">
    <source>
        <dbReference type="Proteomes" id="UP000261340"/>
    </source>
</evidence>
<dbReference type="InterPro" id="IPR013783">
    <property type="entry name" value="Ig-like_fold"/>
</dbReference>
<organism evidence="3 4">
    <name type="scientific">Amphilophus citrinellus</name>
    <name type="common">Midas cichlid</name>
    <name type="synonym">Cichlasoma citrinellum</name>
    <dbReference type="NCBI Taxonomy" id="61819"/>
    <lineage>
        <taxon>Eukaryota</taxon>
        <taxon>Metazoa</taxon>
        <taxon>Chordata</taxon>
        <taxon>Craniata</taxon>
        <taxon>Vertebrata</taxon>
        <taxon>Euteleostomi</taxon>
        <taxon>Actinopterygii</taxon>
        <taxon>Neopterygii</taxon>
        <taxon>Teleostei</taxon>
        <taxon>Neoteleostei</taxon>
        <taxon>Acanthomorphata</taxon>
        <taxon>Ovalentaria</taxon>
        <taxon>Cichlomorphae</taxon>
        <taxon>Cichliformes</taxon>
        <taxon>Cichlidae</taxon>
        <taxon>New World cichlids</taxon>
        <taxon>Cichlasomatinae</taxon>
        <taxon>Heroini</taxon>
        <taxon>Amphilophus</taxon>
    </lineage>
</organism>
<reference evidence="3" key="2">
    <citation type="submission" date="2025-09" db="UniProtKB">
        <authorList>
            <consortium name="Ensembl"/>
        </authorList>
    </citation>
    <scope>IDENTIFICATION</scope>
</reference>
<evidence type="ECO:0000256" key="1">
    <source>
        <dbReference type="SAM" id="SignalP"/>
    </source>
</evidence>
<dbReference type="SMART" id="SM00409">
    <property type="entry name" value="IG"/>
    <property type="match status" value="1"/>
</dbReference>
<dbReference type="CDD" id="cd00099">
    <property type="entry name" value="IgV"/>
    <property type="match status" value="1"/>
</dbReference>
<dbReference type="Gene3D" id="2.60.40.10">
    <property type="entry name" value="Immunoglobulins"/>
    <property type="match status" value="1"/>
</dbReference>
<keyword evidence="1" id="KW-0732">Signal</keyword>
<evidence type="ECO:0000259" key="2">
    <source>
        <dbReference type="SMART" id="SM00409"/>
    </source>
</evidence>
<dbReference type="Ensembl" id="ENSACIT00000008051.1">
    <property type="protein sequence ID" value="ENSACIP00000007821.1"/>
    <property type="gene ID" value="ENSACIG00000006140.1"/>
</dbReference>
<dbReference type="InterPro" id="IPR003599">
    <property type="entry name" value="Ig_sub"/>
</dbReference>
<keyword evidence="4" id="KW-1185">Reference proteome</keyword>
<dbReference type="AlphaFoldDB" id="A0A3Q0RB55"/>
<protein>
    <recommendedName>
        <fullName evidence="2">Immunoglobulin domain-containing protein</fullName>
    </recommendedName>
</protein>
<feature type="domain" description="Immunoglobulin" evidence="2">
    <location>
        <begin position="26"/>
        <end position="113"/>
    </location>
</feature>
<accession>A0A3Q0RB55</accession>
<dbReference type="Proteomes" id="UP000261340">
    <property type="component" value="Unplaced"/>
</dbReference>
<dbReference type="SUPFAM" id="SSF48726">
    <property type="entry name" value="Immunoglobulin"/>
    <property type="match status" value="1"/>
</dbReference>
<sequence length="208" mass="23544">LGKPLTRVFLYLLADVDAVIVLTQTPAVHTVSPGQEAVLNCNIERYDGYYVSCHKQVPGGAPHFRAGFSSVKFNSKSSSNIDYQFIIKRADTGDSAVYYCQIWFGSARGAHVPQCRANRLSSKLPHLSFHHFLNVLFIFEILKVLKKILSNTEPFIKKKILSVAYLLLSYENYTVVCDSFCMLSTSFGNSESFYHRHLVISCWFAAWK</sequence>
<feature type="chain" id="PRO_5018572569" description="Immunoglobulin domain-containing protein" evidence="1">
    <location>
        <begin position="19"/>
        <end position="208"/>
    </location>
</feature>
<dbReference type="GeneTree" id="ENSGT00940000165634"/>